<evidence type="ECO:0000313" key="2">
    <source>
        <dbReference type="EMBL" id="GBP05297.1"/>
    </source>
</evidence>
<keyword evidence="3" id="KW-1185">Reference proteome</keyword>
<evidence type="ECO:0000313" key="3">
    <source>
        <dbReference type="Proteomes" id="UP000299102"/>
    </source>
</evidence>
<organism evidence="2 3">
    <name type="scientific">Eumeta variegata</name>
    <name type="common">Bagworm moth</name>
    <name type="synonym">Eumeta japonica</name>
    <dbReference type="NCBI Taxonomy" id="151549"/>
    <lineage>
        <taxon>Eukaryota</taxon>
        <taxon>Metazoa</taxon>
        <taxon>Ecdysozoa</taxon>
        <taxon>Arthropoda</taxon>
        <taxon>Hexapoda</taxon>
        <taxon>Insecta</taxon>
        <taxon>Pterygota</taxon>
        <taxon>Neoptera</taxon>
        <taxon>Endopterygota</taxon>
        <taxon>Lepidoptera</taxon>
        <taxon>Glossata</taxon>
        <taxon>Ditrysia</taxon>
        <taxon>Tineoidea</taxon>
        <taxon>Psychidae</taxon>
        <taxon>Oiketicinae</taxon>
        <taxon>Eumeta</taxon>
    </lineage>
</organism>
<dbReference type="OrthoDB" id="6614157at2759"/>
<feature type="domain" description="Reverse transcriptase" evidence="1">
    <location>
        <begin position="1"/>
        <end position="95"/>
    </location>
</feature>
<dbReference type="EMBL" id="BGZK01000017">
    <property type="protein sequence ID" value="GBP05297.1"/>
    <property type="molecule type" value="Genomic_DNA"/>
</dbReference>
<comment type="caution">
    <text evidence="2">The sequence shown here is derived from an EMBL/GenBank/DDBJ whole genome shotgun (WGS) entry which is preliminary data.</text>
</comment>
<gene>
    <name evidence="2" type="ORF">EVAR_76741_1</name>
</gene>
<dbReference type="InterPro" id="IPR000477">
    <property type="entry name" value="RT_dom"/>
</dbReference>
<sequence>MSGVQLMLFANDITLYFRARYKKSTLFHLQRAIDELYRWFRNWRIEVNPDKSAAIRFKYSKRSSRQIIGLDTLHLRMLNTNIPWQFNYKYLGITLDRNLHFEDYIEYVRKTTLSYRGHLDAMLGRKRKLSLRNKFTMYQVCIRSTMIYPSHIFAHDATKALDRLQVLQNKFLRDATDAHWYVRNLILHRDLKLLIRTKFIKEASKQFFDIAESNPNAPCYSPVP</sequence>
<proteinExistence type="predicted"/>
<dbReference type="Proteomes" id="UP000299102">
    <property type="component" value="Unassembled WGS sequence"/>
</dbReference>
<dbReference type="AlphaFoldDB" id="A0A4C1SVD6"/>
<dbReference type="GO" id="GO:0003964">
    <property type="term" value="F:RNA-directed DNA polymerase activity"/>
    <property type="evidence" value="ECO:0007669"/>
    <property type="project" value="UniProtKB-KW"/>
</dbReference>
<dbReference type="STRING" id="151549.A0A4C1SVD6"/>
<keyword evidence="2" id="KW-0695">RNA-directed DNA polymerase</keyword>
<accession>A0A4C1SVD6</accession>
<evidence type="ECO:0000259" key="1">
    <source>
        <dbReference type="PROSITE" id="PS50878"/>
    </source>
</evidence>
<reference evidence="2 3" key="1">
    <citation type="journal article" date="2019" name="Commun. Biol.">
        <title>The bagworm genome reveals a unique fibroin gene that provides high tensile strength.</title>
        <authorList>
            <person name="Kono N."/>
            <person name="Nakamura H."/>
            <person name="Ohtoshi R."/>
            <person name="Tomita M."/>
            <person name="Numata K."/>
            <person name="Arakawa K."/>
        </authorList>
    </citation>
    <scope>NUCLEOTIDE SEQUENCE [LARGE SCALE GENOMIC DNA]</scope>
</reference>
<dbReference type="PROSITE" id="PS50878">
    <property type="entry name" value="RT_POL"/>
    <property type="match status" value="1"/>
</dbReference>
<name>A0A4C1SVD6_EUMVA</name>
<keyword evidence="2" id="KW-0548">Nucleotidyltransferase</keyword>
<keyword evidence="2" id="KW-0808">Transferase</keyword>
<protein>
    <submittedName>
        <fullName evidence="2">RNA-directed DNA polymerase from mobile element jockey</fullName>
    </submittedName>
</protein>